<dbReference type="RefSeq" id="WP_068825492.1">
    <property type="nucleotide sequence ID" value="NZ_CP014224.1"/>
</dbReference>
<dbReference type="GO" id="GO:0008168">
    <property type="term" value="F:methyltransferase activity"/>
    <property type="evidence" value="ECO:0007669"/>
    <property type="project" value="UniProtKB-KW"/>
</dbReference>
<dbReference type="Pfam" id="PF04993">
    <property type="entry name" value="TfoX_N"/>
    <property type="match status" value="1"/>
</dbReference>
<evidence type="ECO:0000259" key="1">
    <source>
        <dbReference type="Pfam" id="PF04993"/>
    </source>
</evidence>
<organism evidence="2 3">
    <name type="scientific">Wenyingzhuangia fucanilytica</name>
    <dbReference type="NCBI Taxonomy" id="1790137"/>
    <lineage>
        <taxon>Bacteria</taxon>
        <taxon>Pseudomonadati</taxon>
        <taxon>Bacteroidota</taxon>
        <taxon>Flavobacteriia</taxon>
        <taxon>Flavobacteriales</taxon>
        <taxon>Flavobacteriaceae</taxon>
        <taxon>Wenyingzhuangia</taxon>
    </lineage>
</organism>
<keyword evidence="2" id="KW-0489">Methyltransferase</keyword>
<dbReference type="STRING" id="1790137.AXE80_06280"/>
<dbReference type="EMBL" id="CP014224">
    <property type="protein sequence ID" value="ANW95908.1"/>
    <property type="molecule type" value="Genomic_DNA"/>
</dbReference>
<reference evidence="2 3" key="1">
    <citation type="submission" date="2016-02" db="EMBL/GenBank/DDBJ databases">
        <authorList>
            <person name="Wen L."/>
            <person name="He K."/>
            <person name="Yang H."/>
        </authorList>
    </citation>
    <scope>NUCLEOTIDE SEQUENCE [LARGE SCALE GENOMIC DNA]</scope>
    <source>
        <strain evidence="2 3">CZ1127</strain>
    </source>
</reference>
<proteinExistence type="predicted"/>
<keyword evidence="3" id="KW-1185">Reference proteome</keyword>
<dbReference type="Proteomes" id="UP000092967">
    <property type="component" value="Chromosome"/>
</dbReference>
<dbReference type="KEGG" id="wfu:AXE80_06280"/>
<dbReference type="GO" id="GO:0032259">
    <property type="term" value="P:methylation"/>
    <property type="evidence" value="ECO:0007669"/>
    <property type="project" value="UniProtKB-KW"/>
</dbReference>
<evidence type="ECO:0000313" key="2">
    <source>
        <dbReference type="EMBL" id="ANW95908.1"/>
    </source>
</evidence>
<dbReference type="OrthoDB" id="214902at2"/>
<sequence length="115" mass="13350">MAYDTYLEERITRVLKGKNIVFNAKKMMGGLCYMVDDKMCFGIVKEQFMARIGTDFYPFALEMNHVNEMNFTGRAMKGYVFIDADGLDTEEQLAFWIQKCLDFNPLAKSSKKKRS</sequence>
<evidence type="ECO:0000313" key="3">
    <source>
        <dbReference type="Proteomes" id="UP000092967"/>
    </source>
</evidence>
<dbReference type="SUPFAM" id="SSF159894">
    <property type="entry name" value="YgaC/TfoX-N like"/>
    <property type="match status" value="1"/>
</dbReference>
<dbReference type="AlphaFoldDB" id="A0A1B1Y595"/>
<keyword evidence="2" id="KW-0808">Transferase</keyword>
<dbReference type="InterPro" id="IPR007076">
    <property type="entry name" value="TfoX_N"/>
</dbReference>
<dbReference type="Gene3D" id="3.30.1460.30">
    <property type="entry name" value="YgaC/TfoX-N like chaperone"/>
    <property type="match status" value="1"/>
</dbReference>
<name>A0A1B1Y595_9FLAO</name>
<accession>A0A1B1Y595</accession>
<gene>
    <name evidence="2" type="ORF">AXE80_06280</name>
</gene>
<feature type="domain" description="TfoX N-terminal" evidence="1">
    <location>
        <begin position="23"/>
        <end position="103"/>
    </location>
</feature>
<protein>
    <submittedName>
        <fullName evidence="2">RNA methyltransferase</fullName>
    </submittedName>
</protein>